<keyword evidence="1 2" id="KW-0238">DNA-binding</keyword>
<proteinExistence type="predicted"/>
<gene>
    <name evidence="4" type="ORF">CH339_16510</name>
</gene>
<evidence type="ECO:0000256" key="2">
    <source>
        <dbReference type="PROSITE-ProRule" id="PRU00335"/>
    </source>
</evidence>
<name>A0A327JR35_9HYPH</name>
<dbReference type="PROSITE" id="PS50977">
    <property type="entry name" value="HTH_TETR_2"/>
    <property type="match status" value="1"/>
</dbReference>
<evidence type="ECO:0000259" key="3">
    <source>
        <dbReference type="PROSITE" id="PS50977"/>
    </source>
</evidence>
<keyword evidence="5" id="KW-1185">Reference proteome</keyword>
<feature type="DNA-binding region" description="H-T-H motif" evidence="2">
    <location>
        <begin position="31"/>
        <end position="50"/>
    </location>
</feature>
<dbReference type="InterPro" id="IPR009057">
    <property type="entry name" value="Homeodomain-like_sf"/>
</dbReference>
<dbReference type="InterPro" id="IPR001647">
    <property type="entry name" value="HTH_TetR"/>
</dbReference>
<accession>A0A327JR35</accession>
<dbReference type="GO" id="GO:0003677">
    <property type="term" value="F:DNA binding"/>
    <property type="evidence" value="ECO:0007669"/>
    <property type="project" value="UniProtKB-UniRule"/>
</dbReference>
<protein>
    <recommendedName>
        <fullName evidence="3">HTH tetR-type domain-containing protein</fullName>
    </recommendedName>
</protein>
<dbReference type="SUPFAM" id="SSF46689">
    <property type="entry name" value="Homeodomain-like"/>
    <property type="match status" value="1"/>
</dbReference>
<comment type="caution">
    <text evidence="4">The sequence shown here is derived from an EMBL/GenBank/DDBJ whole genome shotgun (WGS) entry which is preliminary data.</text>
</comment>
<sequence>MTQEERRAETSERLIATGISLVARRGLASVTTKTIAQEAGITWGAAQYLFGNKIGFLTSLGRRLLEDLKNQAPIPGRAASSVRAGLETFVWSVWCSYSSPSYIAWIELVRGSRGDREMRDALKVMQNDYIDHISALWHATVPHGTAGAPNEIIMHHIVLTLSGLAARRIFLHDEIAENEHIHLCIDMAVRMVMEKTQVSGS</sequence>
<evidence type="ECO:0000313" key="4">
    <source>
        <dbReference type="EMBL" id="RAI25838.1"/>
    </source>
</evidence>
<feature type="domain" description="HTH tetR-type" evidence="3">
    <location>
        <begin position="8"/>
        <end position="68"/>
    </location>
</feature>
<dbReference type="Proteomes" id="UP000249299">
    <property type="component" value="Unassembled WGS sequence"/>
</dbReference>
<reference evidence="4 5" key="1">
    <citation type="submission" date="2017-07" db="EMBL/GenBank/DDBJ databases">
        <title>Draft Genome Sequences of Select Purple Nonsulfur Bacteria.</title>
        <authorList>
            <person name="Lasarre B."/>
            <person name="Mckinlay J.B."/>
        </authorList>
    </citation>
    <scope>NUCLEOTIDE SEQUENCE [LARGE SCALE GENOMIC DNA]</scope>
    <source>
        <strain evidence="4 5">DSM 11290</strain>
    </source>
</reference>
<evidence type="ECO:0000256" key="1">
    <source>
        <dbReference type="ARBA" id="ARBA00023125"/>
    </source>
</evidence>
<evidence type="ECO:0000313" key="5">
    <source>
        <dbReference type="Proteomes" id="UP000249299"/>
    </source>
</evidence>
<organism evidence="4 5">
    <name type="scientific">Rhodobium orientis</name>
    <dbReference type="NCBI Taxonomy" id="34017"/>
    <lineage>
        <taxon>Bacteria</taxon>
        <taxon>Pseudomonadati</taxon>
        <taxon>Pseudomonadota</taxon>
        <taxon>Alphaproteobacteria</taxon>
        <taxon>Hyphomicrobiales</taxon>
        <taxon>Rhodobiaceae</taxon>
        <taxon>Rhodobium</taxon>
    </lineage>
</organism>
<dbReference type="EMBL" id="NPEV01000040">
    <property type="protein sequence ID" value="RAI25838.1"/>
    <property type="molecule type" value="Genomic_DNA"/>
</dbReference>
<dbReference type="Gene3D" id="1.10.357.10">
    <property type="entry name" value="Tetracycline Repressor, domain 2"/>
    <property type="match status" value="1"/>
</dbReference>
<dbReference type="AlphaFoldDB" id="A0A327JR35"/>